<feature type="domain" description="Protein kinase" evidence="4">
    <location>
        <begin position="1"/>
        <end position="211"/>
    </location>
</feature>
<dbReference type="PANTHER" id="PTHR45832:SF22">
    <property type="entry name" value="SERINE_THREONINE-PROTEIN KINASE SAMKA-RELATED"/>
    <property type="match status" value="1"/>
</dbReference>
<proteinExistence type="inferred from homology"/>
<dbReference type="Proteomes" id="UP001224890">
    <property type="component" value="Unassembled WGS sequence"/>
</dbReference>
<name>A0AAJ0A5J0_9PEZI</name>
<comment type="similarity">
    <text evidence="1">Belongs to the protein kinase superfamily. STE Ser/Thr protein kinase family. STE20 subfamily.</text>
</comment>
<evidence type="ECO:0000313" key="5">
    <source>
        <dbReference type="EMBL" id="KAK1656878.1"/>
    </source>
</evidence>
<evidence type="ECO:0000256" key="3">
    <source>
        <dbReference type="ARBA" id="ARBA00022840"/>
    </source>
</evidence>
<dbReference type="Pfam" id="PF00069">
    <property type="entry name" value="Pkinase"/>
    <property type="match status" value="1"/>
</dbReference>
<dbReference type="GO" id="GO:0004672">
    <property type="term" value="F:protein kinase activity"/>
    <property type="evidence" value="ECO:0007669"/>
    <property type="project" value="InterPro"/>
</dbReference>
<organism evidence="5 6">
    <name type="scientific">Colletotrichum godetiae</name>
    <dbReference type="NCBI Taxonomy" id="1209918"/>
    <lineage>
        <taxon>Eukaryota</taxon>
        <taxon>Fungi</taxon>
        <taxon>Dikarya</taxon>
        <taxon>Ascomycota</taxon>
        <taxon>Pezizomycotina</taxon>
        <taxon>Sordariomycetes</taxon>
        <taxon>Hypocreomycetidae</taxon>
        <taxon>Glomerellales</taxon>
        <taxon>Glomerellaceae</taxon>
        <taxon>Colletotrichum</taxon>
        <taxon>Colletotrichum acutatum species complex</taxon>
    </lineage>
</organism>
<evidence type="ECO:0000256" key="1">
    <source>
        <dbReference type="ARBA" id="ARBA00008874"/>
    </source>
</evidence>
<dbReference type="SUPFAM" id="SSF56112">
    <property type="entry name" value="Protein kinase-like (PK-like)"/>
    <property type="match status" value="1"/>
</dbReference>
<dbReference type="InterPro" id="IPR011009">
    <property type="entry name" value="Kinase-like_dom_sf"/>
</dbReference>
<feature type="non-terminal residue" evidence="5">
    <location>
        <position position="1"/>
    </location>
</feature>
<keyword evidence="5" id="KW-0418">Kinase</keyword>
<gene>
    <name evidence="5" type="ORF">BDP55DRAFT_513390</name>
</gene>
<dbReference type="InterPro" id="IPR000719">
    <property type="entry name" value="Prot_kinase_dom"/>
</dbReference>
<evidence type="ECO:0000259" key="4">
    <source>
        <dbReference type="PROSITE" id="PS50011"/>
    </source>
</evidence>
<dbReference type="Gene3D" id="1.10.510.10">
    <property type="entry name" value="Transferase(Phosphotransferase) domain 1"/>
    <property type="match status" value="1"/>
</dbReference>
<dbReference type="GeneID" id="85452257"/>
<dbReference type="RefSeq" id="XP_060421642.1">
    <property type="nucleotide sequence ID" value="XM_060567731.1"/>
</dbReference>
<protein>
    <submittedName>
        <fullName evidence="5">Kinase-like domain-containing protein</fullName>
    </submittedName>
</protein>
<comment type="caution">
    <text evidence="5">The sequence shown here is derived from an EMBL/GenBank/DDBJ whole genome shotgun (WGS) entry which is preliminary data.</text>
</comment>
<dbReference type="GO" id="GO:0005524">
    <property type="term" value="F:ATP binding"/>
    <property type="evidence" value="ECO:0007669"/>
    <property type="project" value="UniProtKB-KW"/>
</dbReference>
<keyword evidence="6" id="KW-1185">Reference proteome</keyword>
<dbReference type="PROSITE" id="PS50011">
    <property type="entry name" value="PROTEIN_KINASE_DOM"/>
    <property type="match status" value="1"/>
</dbReference>
<dbReference type="Gene3D" id="3.30.200.20">
    <property type="entry name" value="Phosphorylase Kinase, domain 1"/>
    <property type="match status" value="1"/>
</dbReference>
<reference evidence="5" key="1">
    <citation type="submission" date="2021-06" db="EMBL/GenBank/DDBJ databases">
        <title>Comparative genomics, transcriptomics and evolutionary studies reveal genomic signatures of adaptation to plant cell wall in hemibiotrophic fungi.</title>
        <authorList>
            <consortium name="DOE Joint Genome Institute"/>
            <person name="Baroncelli R."/>
            <person name="Diaz J.F."/>
            <person name="Benocci T."/>
            <person name="Peng M."/>
            <person name="Battaglia E."/>
            <person name="Haridas S."/>
            <person name="Andreopoulos W."/>
            <person name="Labutti K."/>
            <person name="Pangilinan J."/>
            <person name="Floch G.L."/>
            <person name="Makela M.R."/>
            <person name="Henrissat B."/>
            <person name="Grigoriev I.V."/>
            <person name="Crouch J.A."/>
            <person name="De Vries R.P."/>
            <person name="Sukno S.A."/>
            <person name="Thon M.R."/>
        </authorList>
    </citation>
    <scope>NUCLEOTIDE SEQUENCE</scope>
    <source>
        <strain evidence="5">CBS 193.32</strain>
    </source>
</reference>
<dbReference type="EMBL" id="JAHMHR010000114">
    <property type="protein sequence ID" value="KAK1656878.1"/>
    <property type="molecule type" value="Genomic_DNA"/>
</dbReference>
<evidence type="ECO:0000313" key="6">
    <source>
        <dbReference type="Proteomes" id="UP001224890"/>
    </source>
</evidence>
<dbReference type="InterPro" id="IPR051931">
    <property type="entry name" value="PAK3-like"/>
</dbReference>
<dbReference type="PANTHER" id="PTHR45832">
    <property type="entry name" value="SERINE/THREONINE-PROTEIN KINASE SAMKA-RELATED-RELATED"/>
    <property type="match status" value="1"/>
</dbReference>
<keyword evidence="5" id="KW-0808">Transferase</keyword>
<sequence>GSSGAATILIKAASPWAAYEKMYRQLLGDDDIVLVAEKRGISGDVVDIRHFPELSTQQTRMLQSIQHPNIVTVHEIYSNKANHHVVYEHMPRSLQEAVGNPYLNRQRLAAIIGQVVEALVHLEKMGLQHDRLSCSCVLLHPSGRVKLSGQEDCRPLSRRKDLVDLGYTMMELMQGYVKEGANLGLDDPEQWDPEVVSFLSATTTASSAAEL</sequence>
<feature type="non-terminal residue" evidence="5">
    <location>
        <position position="211"/>
    </location>
</feature>
<dbReference type="AlphaFoldDB" id="A0AAJ0A5J0"/>
<evidence type="ECO:0000256" key="2">
    <source>
        <dbReference type="ARBA" id="ARBA00022741"/>
    </source>
</evidence>
<keyword evidence="2" id="KW-0547">Nucleotide-binding</keyword>
<accession>A0AAJ0A5J0</accession>
<keyword evidence="3" id="KW-0067">ATP-binding</keyword>